<reference evidence="2" key="1">
    <citation type="submission" date="2015-10" db="EMBL/GenBank/DDBJ databases">
        <title>Biosynthesis of SCL-MCL polyhydroxyalkanoates by metagenomic clones in Pseudomonas putida.</title>
        <authorList>
            <person name="Cheng J."/>
            <person name="Charles T.C."/>
        </authorList>
    </citation>
    <scope>NUCLEOTIDE SEQUENCE</scope>
</reference>
<dbReference type="InterPro" id="IPR050407">
    <property type="entry name" value="Geranylgeranyl_reductase"/>
</dbReference>
<dbReference type="InterPro" id="IPR036188">
    <property type="entry name" value="FAD/NAD-bd_sf"/>
</dbReference>
<feature type="domain" description="FAD-binding" evidence="1">
    <location>
        <begin position="4"/>
        <end position="163"/>
    </location>
</feature>
<name>A0A0U3SUZ6_9BACT</name>
<proteinExistence type="predicted"/>
<organism evidence="2">
    <name type="scientific">uncultured bacterium 14</name>
    <dbReference type="NCBI Taxonomy" id="1748267"/>
    <lineage>
        <taxon>Bacteria</taxon>
        <taxon>environmental samples</taxon>
    </lineage>
</organism>
<dbReference type="AlphaFoldDB" id="A0A0U3SUZ6"/>
<dbReference type="PANTHER" id="PTHR42685">
    <property type="entry name" value="GERANYLGERANYL DIPHOSPHATE REDUCTASE"/>
    <property type="match status" value="1"/>
</dbReference>
<dbReference type="SUPFAM" id="SSF51905">
    <property type="entry name" value="FAD/NAD(P)-binding domain"/>
    <property type="match status" value="1"/>
</dbReference>
<evidence type="ECO:0000313" key="2">
    <source>
        <dbReference type="EMBL" id="ALV86403.1"/>
    </source>
</evidence>
<dbReference type="PANTHER" id="PTHR42685:SF22">
    <property type="entry name" value="CONDITIONED MEDIUM FACTOR RECEPTOR 1"/>
    <property type="match status" value="1"/>
</dbReference>
<dbReference type="PRINTS" id="PR00420">
    <property type="entry name" value="RNGMNOXGNASE"/>
</dbReference>
<dbReference type="Gene3D" id="3.50.50.60">
    <property type="entry name" value="FAD/NAD(P)-binding domain"/>
    <property type="match status" value="1"/>
</dbReference>
<sequence>MNHDVIVIGARCAGSPTAMLLARAGHKVLCVDSGTFPSDTLSTHLIHPPGVAALAKWGLLDRLLATGCPPIDTYAFDFGPFALSGRPGTAEFPLAYAPRRTTLDKLLVDAAVEAGVEVRESYTVERLIVDNGRVTGVQGNAGSEHARFVVGADGRQSLVARTVVPEQYHQRPPLCCAYYSYWSGLPMDGRSEFYVRPERAFAAWPTQDDLTLVIGGWPFAQLADHKSDIEGTLMKAFELAPPFAERIRAAKRETRFMGAAVPNYFRKPYGPGWALVGDAGYNKDFITAQGIQDAFRDAELCATALDDTFSGRASFDDAMARYQRTRDAALPMYEFTCEFAMLAPPPPALQQVLLAMRGNQAAMDGFARVNAGVESPAEFFSERNVTQILAHAAAS</sequence>
<evidence type="ECO:0000259" key="1">
    <source>
        <dbReference type="Pfam" id="PF01494"/>
    </source>
</evidence>
<protein>
    <submittedName>
        <fullName evidence="2">Oxidoreductase</fullName>
    </submittedName>
</protein>
<dbReference type="InterPro" id="IPR002938">
    <property type="entry name" value="FAD-bd"/>
</dbReference>
<dbReference type="Pfam" id="PF01494">
    <property type="entry name" value="FAD_binding_3"/>
    <property type="match status" value="1"/>
</dbReference>
<accession>A0A0U3SUZ6</accession>
<dbReference type="EMBL" id="KT944262">
    <property type="protein sequence ID" value="ALV86403.1"/>
    <property type="molecule type" value="Genomic_DNA"/>
</dbReference>
<dbReference type="GO" id="GO:0071949">
    <property type="term" value="F:FAD binding"/>
    <property type="evidence" value="ECO:0007669"/>
    <property type="project" value="InterPro"/>
</dbReference>